<feature type="region of interest" description="Disordered" evidence="1">
    <location>
        <begin position="98"/>
        <end position="125"/>
    </location>
</feature>
<dbReference type="Proteomes" id="UP001066276">
    <property type="component" value="Chromosome 11"/>
</dbReference>
<gene>
    <name evidence="2" type="ORF">NDU88_002493</name>
</gene>
<comment type="caution">
    <text evidence="2">The sequence shown here is derived from an EMBL/GenBank/DDBJ whole genome shotgun (WGS) entry which is preliminary data.</text>
</comment>
<organism evidence="2 3">
    <name type="scientific">Pleurodeles waltl</name>
    <name type="common">Iberian ribbed newt</name>
    <dbReference type="NCBI Taxonomy" id="8319"/>
    <lineage>
        <taxon>Eukaryota</taxon>
        <taxon>Metazoa</taxon>
        <taxon>Chordata</taxon>
        <taxon>Craniata</taxon>
        <taxon>Vertebrata</taxon>
        <taxon>Euteleostomi</taxon>
        <taxon>Amphibia</taxon>
        <taxon>Batrachia</taxon>
        <taxon>Caudata</taxon>
        <taxon>Salamandroidea</taxon>
        <taxon>Salamandridae</taxon>
        <taxon>Pleurodelinae</taxon>
        <taxon>Pleurodeles</taxon>
    </lineage>
</organism>
<sequence>MGVPRVMWTKCLNARCGKQEAGKLVTLGSAANKDTITRYNPSWRVYCSKPTTRQLAMRVGPPVPLQRQRSRVRRLCEAVPHFIQVLDSGAGENVLPTGPRILPALSGPPRPADSSRHARNRVRLL</sequence>
<evidence type="ECO:0000313" key="2">
    <source>
        <dbReference type="EMBL" id="KAJ1089342.1"/>
    </source>
</evidence>
<evidence type="ECO:0000256" key="1">
    <source>
        <dbReference type="SAM" id="MobiDB-lite"/>
    </source>
</evidence>
<dbReference type="AlphaFoldDB" id="A0AAV7LG24"/>
<reference evidence="2" key="1">
    <citation type="journal article" date="2022" name="bioRxiv">
        <title>Sequencing and chromosome-scale assembly of the giantPleurodeles waltlgenome.</title>
        <authorList>
            <person name="Brown T."/>
            <person name="Elewa A."/>
            <person name="Iarovenko S."/>
            <person name="Subramanian E."/>
            <person name="Araus A.J."/>
            <person name="Petzold A."/>
            <person name="Susuki M."/>
            <person name="Suzuki K.-i.T."/>
            <person name="Hayashi T."/>
            <person name="Toyoda A."/>
            <person name="Oliveira C."/>
            <person name="Osipova E."/>
            <person name="Leigh N.D."/>
            <person name="Simon A."/>
            <person name="Yun M.H."/>
        </authorList>
    </citation>
    <scope>NUCLEOTIDE SEQUENCE</scope>
    <source>
        <strain evidence="2">20211129_DDA</strain>
        <tissue evidence="2">Liver</tissue>
    </source>
</reference>
<protein>
    <submittedName>
        <fullName evidence="2">Uncharacterized protein</fullName>
    </submittedName>
</protein>
<proteinExistence type="predicted"/>
<accession>A0AAV7LG24</accession>
<dbReference type="EMBL" id="JANPWB010000015">
    <property type="protein sequence ID" value="KAJ1089342.1"/>
    <property type="molecule type" value="Genomic_DNA"/>
</dbReference>
<keyword evidence="3" id="KW-1185">Reference proteome</keyword>
<evidence type="ECO:0000313" key="3">
    <source>
        <dbReference type="Proteomes" id="UP001066276"/>
    </source>
</evidence>
<name>A0AAV7LG24_PLEWA</name>